<dbReference type="FunFam" id="1.10.630.10:FF:000238">
    <property type="entry name" value="Cytochrome P450 2A6"/>
    <property type="match status" value="1"/>
</dbReference>
<dbReference type="PANTHER" id="PTHR24300">
    <property type="entry name" value="CYTOCHROME P450 508A4-RELATED"/>
    <property type="match status" value="1"/>
</dbReference>
<dbReference type="PRINTS" id="PR00463">
    <property type="entry name" value="EP450I"/>
</dbReference>
<evidence type="ECO:0000313" key="14">
    <source>
        <dbReference type="Proteomes" id="UP000472268"/>
    </source>
</evidence>
<evidence type="ECO:0000256" key="5">
    <source>
        <dbReference type="ARBA" id="ARBA00022617"/>
    </source>
</evidence>
<evidence type="ECO:0000256" key="12">
    <source>
        <dbReference type="ARBA" id="ARBA00023136"/>
    </source>
</evidence>
<evidence type="ECO:0000256" key="1">
    <source>
        <dbReference type="ARBA" id="ARBA00001971"/>
    </source>
</evidence>
<dbReference type="InterPro" id="IPR002401">
    <property type="entry name" value="Cyt_P450_E_grp-I"/>
</dbReference>
<dbReference type="OMA" id="CWREINK"/>
<reference evidence="13" key="2">
    <citation type="submission" date="2025-08" db="UniProtKB">
        <authorList>
            <consortium name="Ensembl"/>
        </authorList>
    </citation>
    <scope>IDENTIFICATION</scope>
</reference>
<dbReference type="PRINTS" id="PR00385">
    <property type="entry name" value="P450"/>
</dbReference>
<dbReference type="GO" id="GO:0009804">
    <property type="term" value="P:coumarin metabolic process"/>
    <property type="evidence" value="ECO:0007669"/>
    <property type="project" value="TreeGrafter"/>
</dbReference>
<evidence type="ECO:0000256" key="8">
    <source>
        <dbReference type="ARBA" id="ARBA00022848"/>
    </source>
</evidence>
<keyword evidence="8" id="KW-0492">Microsome</keyword>
<dbReference type="SUPFAM" id="SSF48264">
    <property type="entry name" value="Cytochrome P450"/>
    <property type="match status" value="1"/>
</dbReference>
<evidence type="ECO:0000256" key="4">
    <source>
        <dbReference type="ARBA" id="ARBA00010617"/>
    </source>
</evidence>
<dbReference type="InterPro" id="IPR001128">
    <property type="entry name" value="Cyt_P450"/>
</dbReference>
<organism evidence="13 14">
    <name type="scientific">Suricata suricatta</name>
    <name type="common">Meerkat</name>
    <dbReference type="NCBI Taxonomy" id="37032"/>
    <lineage>
        <taxon>Eukaryota</taxon>
        <taxon>Metazoa</taxon>
        <taxon>Chordata</taxon>
        <taxon>Craniata</taxon>
        <taxon>Vertebrata</taxon>
        <taxon>Euteleostomi</taxon>
        <taxon>Mammalia</taxon>
        <taxon>Eutheria</taxon>
        <taxon>Laurasiatheria</taxon>
        <taxon>Carnivora</taxon>
        <taxon>Feliformia</taxon>
        <taxon>Herpestidae</taxon>
        <taxon>Suricata</taxon>
    </lineage>
</organism>
<dbReference type="Pfam" id="PF00067">
    <property type="entry name" value="p450"/>
    <property type="match status" value="1"/>
</dbReference>
<comment type="cofactor">
    <cofactor evidence="1">
        <name>heme</name>
        <dbReference type="ChEBI" id="CHEBI:30413"/>
    </cofactor>
</comment>
<keyword evidence="9" id="KW-0560">Oxidoreductase</keyword>
<sequence length="187" mass="21376">SYFYQGEQTEPIPFSSIHQNLVLTTLNLFFAGTETVSTTLRYGFLLLMKHPDVEAKIHEEIDRVIGKNRQPKFEDRAKMPYTEAVIHEIQRFGDIIPLSLARRVTKDTKFREFLLPKVPSGPTLGDLQPALCDPAPCSLRGFPAPSSFIAWYPLRTTSDLDPRYKVYMGPYSSVSYQQEDGTYIWPP</sequence>
<dbReference type="InterPro" id="IPR036396">
    <property type="entry name" value="Cyt_P450_sf"/>
</dbReference>
<dbReference type="PANTHER" id="PTHR24300:SF180">
    <property type="entry name" value="CYTOCHROME P450 2A6"/>
    <property type="match status" value="1"/>
</dbReference>
<dbReference type="Proteomes" id="UP000472268">
    <property type="component" value="Chromosome 16"/>
</dbReference>
<evidence type="ECO:0000256" key="6">
    <source>
        <dbReference type="ARBA" id="ARBA00022723"/>
    </source>
</evidence>
<evidence type="ECO:0000256" key="7">
    <source>
        <dbReference type="ARBA" id="ARBA00022824"/>
    </source>
</evidence>
<evidence type="ECO:0000256" key="2">
    <source>
        <dbReference type="ARBA" id="ARBA00004174"/>
    </source>
</evidence>
<keyword evidence="10" id="KW-0408">Iron</keyword>
<dbReference type="GO" id="GO:0006805">
    <property type="term" value="P:xenobiotic metabolic process"/>
    <property type="evidence" value="ECO:0007669"/>
    <property type="project" value="TreeGrafter"/>
</dbReference>
<keyword evidence="11" id="KW-0503">Monooxygenase</keyword>
<proteinExistence type="inferred from homology"/>
<evidence type="ECO:0000313" key="13">
    <source>
        <dbReference type="Ensembl" id="ENSSSUP00005036293.1"/>
    </source>
</evidence>
<dbReference type="GO" id="GO:0019373">
    <property type="term" value="P:epoxygenase P450 pathway"/>
    <property type="evidence" value="ECO:0007669"/>
    <property type="project" value="TreeGrafter"/>
</dbReference>
<keyword evidence="12" id="KW-0472">Membrane</keyword>
<dbReference type="GO" id="GO:0020037">
    <property type="term" value="F:heme binding"/>
    <property type="evidence" value="ECO:0007669"/>
    <property type="project" value="InterPro"/>
</dbReference>
<dbReference type="GO" id="GO:0016712">
    <property type="term" value="F:oxidoreductase activity, acting on paired donors, with incorporation or reduction of molecular oxygen, reduced flavin or flavoprotein as one donor, and incorporation of one atom of oxygen"/>
    <property type="evidence" value="ECO:0007669"/>
    <property type="project" value="TreeGrafter"/>
</dbReference>
<dbReference type="Gene3D" id="1.10.630.10">
    <property type="entry name" value="Cytochrome P450"/>
    <property type="match status" value="1"/>
</dbReference>
<reference evidence="13 14" key="1">
    <citation type="submission" date="2019-05" db="EMBL/GenBank/DDBJ databases">
        <title>A Chromosome-scale Meerkat (S. suricatta) Genome Assembly.</title>
        <authorList>
            <person name="Dudchenko O."/>
            <person name="Lieberman Aiden E."/>
            <person name="Tung J."/>
            <person name="Barreiro L.B."/>
            <person name="Clutton-Brock T.H."/>
        </authorList>
    </citation>
    <scope>NUCLEOTIDE SEQUENCE [LARGE SCALE GENOMIC DNA]</scope>
</reference>
<dbReference type="Ensembl" id="ENSSSUT00005041321.1">
    <property type="protein sequence ID" value="ENSSSUP00005036293.1"/>
    <property type="gene ID" value="ENSSSUG00005023202.1"/>
</dbReference>
<evidence type="ECO:0000256" key="9">
    <source>
        <dbReference type="ARBA" id="ARBA00023002"/>
    </source>
</evidence>
<name>A0A673VFE1_SURSU</name>
<dbReference type="GO" id="GO:0005506">
    <property type="term" value="F:iron ion binding"/>
    <property type="evidence" value="ECO:0007669"/>
    <property type="project" value="InterPro"/>
</dbReference>
<evidence type="ECO:0000256" key="11">
    <source>
        <dbReference type="ARBA" id="ARBA00023033"/>
    </source>
</evidence>
<comment type="subcellular location">
    <subcellularLocation>
        <location evidence="3">Endoplasmic reticulum membrane</location>
        <topology evidence="3">Peripheral membrane protein</topology>
    </subcellularLocation>
    <subcellularLocation>
        <location evidence="2">Microsome membrane</location>
        <topology evidence="2">Peripheral membrane protein</topology>
    </subcellularLocation>
</comment>
<comment type="similarity">
    <text evidence="4">Belongs to the cytochrome P450 family.</text>
</comment>
<keyword evidence="7" id="KW-0256">Endoplasmic reticulum</keyword>
<evidence type="ECO:0000256" key="10">
    <source>
        <dbReference type="ARBA" id="ARBA00023004"/>
    </source>
</evidence>
<accession>A0A673VFE1</accession>
<dbReference type="InterPro" id="IPR050182">
    <property type="entry name" value="Cytochrome_P450_fam2"/>
</dbReference>
<dbReference type="GO" id="GO:0008392">
    <property type="term" value="F:arachidonate epoxygenase activity"/>
    <property type="evidence" value="ECO:0007669"/>
    <property type="project" value="TreeGrafter"/>
</dbReference>
<evidence type="ECO:0000256" key="3">
    <source>
        <dbReference type="ARBA" id="ARBA00004406"/>
    </source>
</evidence>
<reference evidence="13" key="3">
    <citation type="submission" date="2025-09" db="UniProtKB">
        <authorList>
            <consortium name="Ensembl"/>
        </authorList>
    </citation>
    <scope>IDENTIFICATION</scope>
</reference>
<dbReference type="GO" id="GO:0005789">
    <property type="term" value="C:endoplasmic reticulum membrane"/>
    <property type="evidence" value="ECO:0007669"/>
    <property type="project" value="UniProtKB-SubCell"/>
</dbReference>
<keyword evidence="5" id="KW-0349">Heme</keyword>
<dbReference type="AlphaFoldDB" id="A0A673VFE1"/>
<keyword evidence="14" id="KW-1185">Reference proteome</keyword>
<keyword evidence="6" id="KW-0479">Metal-binding</keyword>
<protein>
    <submittedName>
        <fullName evidence="13">Uncharacterized protein</fullName>
    </submittedName>
</protein>